<dbReference type="AlphaFoldDB" id="Q020Y7"/>
<evidence type="ECO:0000256" key="2">
    <source>
        <dbReference type="SAM" id="Coils"/>
    </source>
</evidence>
<accession>Q020Y7</accession>
<feature type="signal peptide" evidence="4">
    <location>
        <begin position="1"/>
        <end position="19"/>
    </location>
</feature>
<dbReference type="HOGENOM" id="CLU_004847_0_0_0"/>
<protein>
    <recommendedName>
        <fullName evidence="5">Sortilin N-terminal domain-containing protein</fullName>
    </recommendedName>
</protein>
<keyword evidence="2" id="KW-0175">Coiled coil</keyword>
<evidence type="ECO:0000256" key="1">
    <source>
        <dbReference type="ARBA" id="ARBA00022737"/>
    </source>
</evidence>
<feature type="domain" description="Sortilin N-terminal" evidence="5">
    <location>
        <begin position="118"/>
        <end position="243"/>
    </location>
</feature>
<feature type="chain" id="PRO_5004163574" description="Sortilin N-terminal domain-containing protein" evidence="4">
    <location>
        <begin position="20"/>
        <end position="1051"/>
    </location>
</feature>
<dbReference type="InterPro" id="IPR052025">
    <property type="entry name" value="Xyloglucanase_GH74"/>
</dbReference>
<sequence precursor="true">MRKFGLALLGACVLTAAPAYDPAIFGNLTWRSVGPPRGGRSITSSGSPTRPLEYFFGAVGGGLWKTTDGGLTWRPVTDGQLKSSSVGAVAVSASNPDLVYIGMGETELRGNIMQGDGVYKSTDAGKTWKHIGLADTQAISRIRVHPTNPDIVYVSALGHPYGANDERGVFRSKDGGQSWTKILFRNDRSGAVDLCLDPANPDVLYAAIWDSYRTPWSLSSGGPASGLFKSTDGGDHWTEITRNPGMPSGIIGKIGVAVSGGDSNRVYAIVENENGGVFVSDDAGATWKLTSEDRRLRQRAFYYSRIYADPKAKDTMYVLNTGVYKSTDGGKTYRTIRTPHGDNHDLWIDPANPARMIESNDGGANVSVNGGETWTGQEYPTAQLYHVATTRDIPYHVCGAQQDSSTICVSSAAAGRGGRGGTAPYAVGGGESGYIAPHPTNPNLYYAGSQGALLTRFDRRTGYTRDIQVYPLFFSGESAGSLKERWQWTFPIVFHPLDAGIMYTSSQHLWRTVDDGHSWQVISPDLTRGDPKTLGDSGGPITHDQNGPEIYGTIFTIAPSHKEKDTIWTGSDDGLVYITRDGGKHWTKITPPGMPDFGRVSLIDASPNDAATAYVAVKNYQNDDRKPYIFKTGDYGKTWTAIVNGIPENDFVHAVREDPGKRGLLFAGTEHGIYVSFDDGAQWQSLALNLPDTQVSDLVIEGNDLVIATHGRSFYILDNIAPLRQLTPAILTSNAHLFRPPAAARNVSQGRISYFLKQPTDKVQIDILDAKGQVIRTYTGSSEDEARGGRGGRGGRGAAAAASDDPGAEDDGGGGGGRFGGTPTVPRKAGLNNFAWDLRYPGAKGFQGMIFWGARAGSGPIAVPGPYTVKLTVNGQTLTERMNVEKDPRIDSVTIADLTEQFKLAMQIRDKTTEANEMVITIRELKKQMDDREKQSAELKVAFDTFRKKLSAVEEEVYQVQNRSGQDPLNFPIKLNNKIAALERVVETGDGKPIASAYTVFRELSDQLAAQKTKLDAALRDLPAVNQQVTAKSLKPLEVTTTESKPAPVVP</sequence>
<evidence type="ECO:0000313" key="6">
    <source>
        <dbReference type="EMBL" id="ABJ84502.1"/>
    </source>
</evidence>
<dbReference type="OrthoDB" id="9764804at2"/>
<evidence type="ECO:0000259" key="5">
    <source>
        <dbReference type="Pfam" id="PF15902"/>
    </source>
</evidence>
<gene>
    <name evidence="6" type="ordered locus">Acid_3530</name>
</gene>
<dbReference type="GO" id="GO:0010411">
    <property type="term" value="P:xyloglucan metabolic process"/>
    <property type="evidence" value="ECO:0007669"/>
    <property type="project" value="TreeGrafter"/>
</dbReference>
<dbReference type="InterPro" id="IPR015943">
    <property type="entry name" value="WD40/YVTN_repeat-like_dom_sf"/>
</dbReference>
<dbReference type="InterPro" id="IPR031778">
    <property type="entry name" value="Sortilin_N"/>
</dbReference>
<dbReference type="PANTHER" id="PTHR43739:SF5">
    <property type="entry name" value="EXO-ALPHA-SIALIDASE"/>
    <property type="match status" value="1"/>
</dbReference>
<keyword evidence="1" id="KW-0677">Repeat</keyword>
<organism evidence="6">
    <name type="scientific">Solibacter usitatus (strain Ellin6076)</name>
    <dbReference type="NCBI Taxonomy" id="234267"/>
    <lineage>
        <taxon>Bacteria</taxon>
        <taxon>Pseudomonadati</taxon>
        <taxon>Acidobacteriota</taxon>
        <taxon>Terriglobia</taxon>
        <taxon>Bryobacterales</taxon>
        <taxon>Solibacteraceae</taxon>
        <taxon>Candidatus Solibacter</taxon>
    </lineage>
</organism>
<evidence type="ECO:0000256" key="4">
    <source>
        <dbReference type="SAM" id="SignalP"/>
    </source>
</evidence>
<evidence type="ECO:0000256" key="3">
    <source>
        <dbReference type="SAM" id="MobiDB-lite"/>
    </source>
</evidence>
<proteinExistence type="predicted"/>
<dbReference type="Pfam" id="PF15902">
    <property type="entry name" value="Sortilin-Vps10"/>
    <property type="match status" value="1"/>
</dbReference>
<dbReference type="KEGG" id="sus:Acid_3530"/>
<feature type="region of interest" description="Disordered" evidence="3">
    <location>
        <begin position="779"/>
        <end position="826"/>
    </location>
</feature>
<dbReference type="CDD" id="cd15482">
    <property type="entry name" value="Sialidase_non-viral"/>
    <property type="match status" value="3"/>
</dbReference>
<dbReference type="PANTHER" id="PTHR43739">
    <property type="entry name" value="XYLOGLUCANASE (EUROFUNG)"/>
    <property type="match status" value="1"/>
</dbReference>
<reference evidence="6" key="1">
    <citation type="submission" date="2006-10" db="EMBL/GenBank/DDBJ databases">
        <title>Complete sequence of Solibacter usitatus Ellin6076.</title>
        <authorList>
            <consortium name="US DOE Joint Genome Institute"/>
            <person name="Copeland A."/>
            <person name="Lucas S."/>
            <person name="Lapidus A."/>
            <person name="Barry K."/>
            <person name="Detter J.C."/>
            <person name="Glavina del Rio T."/>
            <person name="Hammon N."/>
            <person name="Israni S."/>
            <person name="Dalin E."/>
            <person name="Tice H."/>
            <person name="Pitluck S."/>
            <person name="Thompson L.S."/>
            <person name="Brettin T."/>
            <person name="Bruce D."/>
            <person name="Han C."/>
            <person name="Tapia R."/>
            <person name="Gilna P."/>
            <person name="Schmutz J."/>
            <person name="Larimer F."/>
            <person name="Land M."/>
            <person name="Hauser L."/>
            <person name="Kyrpides N."/>
            <person name="Mikhailova N."/>
            <person name="Janssen P.H."/>
            <person name="Kuske C.R."/>
            <person name="Richardson P."/>
        </authorList>
    </citation>
    <scope>NUCLEOTIDE SEQUENCE</scope>
    <source>
        <strain evidence="6">Ellin6076</strain>
    </source>
</reference>
<name>Q020Y7_SOLUE</name>
<dbReference type="EMBL" id="CP000473">
    <property type="protein sequence ID" value="ABJ84502.1"/>
    <property type="molecule type" value="Genomic_DNA"/>
</dbReference>
<dbReference type="STRING" id="234267.Acid_3530"/>
<dbReference type="SUPFAM" id="SSF110296">
    <property type="entry name" value="Oligoxyloglucan reducing end-specific cellobiohydrolase"/>
    <property type="match status" value="3"/>
</dbReference>
<dbReference type="eggNOG" id="COG4447">
    <property type="taxonomic scope" value="Bacteria"/>
</dbReference>
<dbReference type="Gene3D" id="2.130.10.10">
    <property type="entry name" value="YVTN repeat-like/Quinoprotein amine dehydrogenase"/>
    <property type="match status" value="4"/>
</dbReference>
<dbReference type="InParanoid" id="Q020Y7"/>
<feature type="coiled-coil region" evidence="2">
    <location>
        <begin position="908"/>
        <end position="942"/>
    </location>
</feature>
<keyword evidence="4" id="KW-0732">Signal</keyword>